<feature type="transmembrane region" description="Helical" evidence="2">
    <location>
        <begin position="6"/>
        <end position="24"/>
    </location>
</feature>
<feature type="transmembrane region" description="Helical" evidence="2">
    <location>
        <begin position="62"/>
        <end position="85"/>
    </location>
</feature>
<name>A0ABW5RH75_9MICO</name>
<dbReference type="EMBL" id="JBHUNF010000001">
    <property type="protein sequence ID" value="MFD2674051.1"/>
    <property type="molecule type" value="Genomic_DNA"/>
</dbReference>
<feature type="domain" description="VWFA" evidence="3">
    <location>
        <begin position="97"/>
        <end position="308"/>
    </location>
</feature>
<feature type="compositionally biased region" description="Polar residues" evidence="1">
    <location>
        <begin position="203"/>
        <end position="213"/>
    </location>
</feature>
<dbReference type="InterPro" id="IPR002035">
    <property type="entry name" value="VWF_A"/>
</dbReference>
<reference evidence="5" key="1">
    <citation type="journal article" date="2019" name="Int. J. Syst. Evol. Microbiol.">
        <title>The Global Catalogue of Microorganisms (GCM) 10K type strain sequencing project: providing services to taxonomists for standard genome sequencing and annotation.</title>
        <authorList>
            <consortium name="The Broad Institute Genomics Platform"/>
            <consortium name="The Broad Institute Genome Sequencing Center for Infectious Disease"/>
            <person name="Wu L."/>
            <person name="Ma J."/>
        </authorList>
    </citation>
    <scope>NUCLEOTIDE SEQUENCE [LARGE SCALE GENOMIC DNA]</scope>
    <source>
        <strain evidence="5">TISTR 1511</strain>
    </source>
</reference>
<accession>A0ABW5RH75</accession>
<keyword evidence="2" id="KW-0812">Transmembrane</keyword>
<dbReference type="Gene3D" id="3.40.50.410">
    <property type="entry name" value="von Willebrand factor, type A domain"/>
    <property type="match status" value="1"/>
</dbReference>
<evidence type="ECO:0000256" key="1">
    <source>
        <dbReference type="SAM" id="MobiDB-lite"/>
    </source>
</evidence>
<feature type="transmembrane region" description="Helical" evidence="2">
    <location>
        <begin position="330"/>
        <end position="347"/>
    </location>
</feature>
<keyword evidence="2" id="KW-0472">Membrane</keyword>
<feature type="region of interest" description="Disordered" evidence="1">
    <location>
        <begin position="203"/>
        <end position="231"/>
    </location>
</feature>
<keyword evidence="5" id="KW-1185">Reference proteome</keyword>
<dbReference type="Proteomes" id="UP001597453">
    <property type="component" value="Unassembled WGS sequence"/>
</dbReference>
<dbReference type="InterPro" id="IPR036465">
    <property type="entry name" value="vWFA_dom_sf"/>
</dbReference>
<organism evidence="4 5">
    <name type="scientific">Gulosibacter bifidus</name>
    <dbReference type="NCBI Taxonomy" id="272239"/>
    <lineage>
        <taxon>Bacteria</taxon>
        <taxon>Bacillati</taxon>
        <taxon>Actinomycetota</taxon>
        <taxon>Actinomycetes</taxon>
        <taxon>Micrococcales</taxon>
        <taxon>Microbacteriaceae</taxon>
        <taxon>Gulosibacter</taxon>
    </lineage>
</organism>
<sequence length="351" mass="38631">MELMFWWLLPILLLAAILIGVLAWKLDRGESAMRVAGTLANTQRLRGLPAYRRAVKRSWRMGMVSLIVLALAFGGAAMSASRWVYTDVETPEAYNRDIVLCLDVSGSMVEYDAEVIDRYLEMLPGFDGERMSLVLWNSSAVPVFPLTDDYSFVEEQLTDIREAMLDGDILEYGKGTLNRPGASLVGDGLASCLLQFDNVKNRGQTAAPTSTPGTRPDASAPPATVPGTERRSRSVILATDNVVNGSPTVSFSQATELAAEYDIKIYGLDANTFSDAFQQEYEGLMKRHAFEYFRLEDGKSVDAIVDAITSEQASRWQGAPQVLIIDTPRIWLTIGLIGAAGVLITMWRTRS</sequence>
<keyword evidence="2" id="KW-1133">Transmembrane helix</keyword>
<evidence type="ECO:0000259" key="3">
    <source>
        <dbReference type="PROSITE" id="PS50234"/>
    </source>
</evidence>
<dbReference type="PROSITE" id="PS50234">
    <property type="entry name" value="VWFA"/>
    <property type="match status" value="1"/>
</dbReference>
<dbReference type="RefSeq" id="WP_066054716.1">
    <property type="nucleotide sequence ID" value="NZ_JBHUNF010000001.1"/>
</dbReference>
<protein>
    <recommendedName>
        <fullName evidence="3">VWFA domain-containing protein</fullName>
    </recommendedName>
</protein>
<gene>
    <name evidence="4" type="ORF">ACFSUQ_01855</name>
</gene>
<comment type="caution">
    <text evidence="4">The sequence shown here is derived from an EMBL/GenBank/DDBJ whole genome shotgun (WGS) entry which is preliminary data.</text>
</comment>
<proteinExistence type="predicted"/>
<evidence type="ECO:0000256" key="2">
    <source>
        <dbReference type="SAM" id="Phobius"/>
    </source>
</evidence>
<evidence type="ECO:0000313" key="5">
    <source>
        <dbReference type="Proteomes" id="UP001597453"/>
    </source>
</evidence>
<dbReference type="SUPFAM" id="SSF53300">
    <property type="entry name" value="vWA-like"/>
    <property type="match status" value="1"/>
</dbReference>
<evidence type="ECO:0000313" key="4">
    <source>
        <dbReference type="EMBL" id="MFD2674051.1"/>
    </source>
</evidence>